<keyword evidence="7" id="KW-0067">ATP-binding</keyword>
<keyword evidence="6" id="KW-0862">Zinc</keyword>
<dbReference type="PRINTS" id="PR00983">
    <property type="entry name" value="TRNASYNTHCYS"/>
</dbReference>
<dbReference type="SUPFAM" id="SSF47323">
    <property type="entry name" value="Anticodon-binding domain of a subclass of class I aminoacyl-tRNA synthetases"/>
    <property type="match status" value="1"/>
</dbReference>
<feature type="compositionally biased region" description="Basic and acidic residues" evidence="12">
    <location>
        <begin position="743"/>
        <end position="756"/>
    </location>
</feature>
<dbReference type="EMBL" id="JAJSOF020000001">
    <property type="protein sequence ID" value="KAJ4452112.1"/>
    <property type="molecule type" value="Genomic_DNA"/>
</dbReference>
<evidence type="ECO:0000256" key="8">
    <source>
        <dbReference type="ARBA" id="ARBA00022917"/>
    </source>
</evidence>
<dbReference type="InterPro" id="IPR009080">
    <property type="entry name" value="tRNAsynth_Ia_anticodon-bd"/>
</dbReference>
<evidence type="ECO:0000256" key="10">
    <source>
        <dbReference type="ARBA" id="ARBA00031499"/>
    </source>
</evidence>
<feature type="signal peptide" evidence="13">
    <location>
        <begin position="1"/>
        <end position="20"/>
    </location>
</feature>
<evidence type="ECO:0000256" key="12">
    <source>
        <dbReference type="SAM" id="MobiDB-lite"/>
    </source>
</evidence>
<evidence type="ECO:0000256" key="6">
    <source>
        <dbReference type="ARBA" id="ARBA00022833"/>
    </source>
</evidence>
<dbReference type="InterPro" id="IPR014729">
    <property type="entry name" value="Rossmann-like_a/b/a_fold"/>
</dbReference>
<evidence type="ECO:0000256" key="11">
    <source>
        <dbReference type="ARBA" id="ARBA00039362"/>
    </source>
</evidence>
<feature type="domain" description="tRNA synthetases class I catalytic" evidence="14">
    <location>
        <begin position="63"/>
        <end position="403"/>
    </location>
</feature>
<dbReference type="PANTHER" id="PTHR10890:SF3">
    <property type="entry name" value="CYSTEINE--TRNA LIGASE, CYTOPLASMIC"/>
    <property type="match status" value="1"/>
</dbReference>
<dbReference type="CDD" id="cd00672">
    <property type="entry name" value="CysRS_core"/>
    <property type="match status" value="1"/>
</dbReference>
<gene>
    <name evidence="15" type="ORF">ANN_03628</name>
</gene>
<evidence type="ECO:0000256" key="13">
    <source>
        <dbReference type="SAM" id="SignalP"/>
    </source>
</evidence>
<keyword evidence="3" id="KW-0436">Ligase</keyword>
<dbReference type="InterPro" id="IPR015803">
    <property type="entry name" value="Cys-tRNA-ligase"/>
</dbReference>
<evidence type="ECO:0000256" key="5">
    <source>
        <dbReference type="ARBA" id="ARBA00022741"/>
    </source>
</evidence>
<name>A0ABQ8TZI5_PERAM</name>
<evidence type="ECO:0000256" key="9">
    <source>
        <dbReference type="ARBA" id="ARBA00023146"/>
    </source>
</evidence>
<keyword evidence="16" id="KW-1185">Reference proteome</keyword>
<evidence type="ECO:0000256" key="1">
    <source>
        <dbReference type="ARBA" id="ARBA00001947"/>
    </source>
</evidence>
<feature type="region of interest" description="Disordered" evidence="12">
    <location>
        <begin position="743"/>
        <end position="774"/>
    </location>
</feature>
<dbReference type="SUPFAM" id="SSF52374">
    <property type="entry name" value="Nucleotidylyl transferase"/>
    <property type="match status" value="1"/>
</dbReference>
<feature type="domain" description="tRNA synthetases class I catalytic" evidence="14">
    <location>
        <begin position="457"/>
        <end position="529"/>
    </location>
</feature>
<dbReference type="PANTHER" id="PTHR10890">
    <property type="entry name" value="CYSTEINYL-TRNA SYNTHETASE"/>
    <property type="match status" value="1"/>
</dbReference>
<evidence type="ECO:0000259" key="14">
    <source>
        <dbReference type="Pfam" id="PF01406"/>
    </source>
</evidence>
<dbReference type="Proteomes" id="UP001148838">
    <property type="component" value="Unassembled WGS sequence"/>
</dbReference>
<dbReference type="NCBIfam" id="TIGR00435">
    <property type="entry name" value="cysS"/>
    <property type="match status" value="1"/>
</dbReference>
<dbReference type="HAMAP" id="MF_00041">
    <property type="entry name" value="Cys_tRNA_synth"/>
    <property type="match status" value="1"/>
</dbReference>
<evidence type="ECO:0000256" key="3">
    <source>
        <dbReference type="ARBA" id="ARBA00022598"/>
    </source>
</evidence>
<dbReference type="Pfam" id="PF01406">
    <property type="entry name" value="tRNA-synt_1e"/>
    <property type="match status" value="2"/>
</dbReference>
<reference evidence="15 16" key="1">
    <citation type="journal article" date="2022" name="Allergy">
        <title>Genome assembly and annotation of Periplaneta americana reveal a comprehensive cockroach allergen profile.</title>
        <authorList>
            <person name="Wang L."/>
            <person name="Xiong Q."/>
            <person name="Saelim N."/>
            <person name="Wang L."/>
            <person name="Nong W."/>
            <person name="Wan A.T."/>
            <person name="Shi M."/>
            <person name="Liu X."/>
            <person name="Cao Q."/>
            <person name="Hui J.H.L."/>
            <person name="Sookrung N."/>
            <person name="Leung T.F."/>
            <person name="Tungtrongchitr A."/>
            <person name="Tsui S.K.W."/>
        </authorList>
    </citation>
    <scope>NUCLEOTIDE SEQUENCE [LARGE SCALE GENOMIC DNA]</scope>
    <source>
        <strain evidence="15">PWHHKU_190912</strain>
    </source>
</reference>
<keyword evidence="4" id="KW-0479">Metal-binding</keyword>
<accession>A0ABQ8TZI5</accession>
<feature type="chain" id="PRO_5045042403" description="Cysteine--tRNA ligase, cytoplasmic" evidence="13">
    <location>
        <begin position="21"/>
        <end position="987"/>
    </location>
</feature>
<comment type="caution">
    <text evidence="15">The sequence shown here is derived from an EMBL/GenBank/DDBJ whole genome shotgun (WGS) entry which is preliminary data.</text>
</comment>
<keyword evidence="5" id="KW-0547">Nucleotide-binding</keyword>
<comment type="cofactor">
    <cofactor evidence="1">
        <name>Zn(2+)</name>
        <dbReference type="ChEBI" id="CHEBI:29105"/>
    </cofactor>
</comment>
<keyword evidence="9" id="KW-0030">Aminoacyl-tRNA synthetase</keyword>
<evidence type="ECO:0000256" key="2">
    <source>
        <dbReference type="ARBA" id="ARBA00012832"/>
    </source>
</evidence>
<keyword evidence="13" id="KW-0732">Signal</keyword>
<proteinExistence type="inferred from homology"/>
<dbReference type="Gene3D" id="3.40.50.620">
    <property type="entry name" value="HUPs"/>
    <property type="match status" value="1"/>
</dbReference>
<keyword evidence="8" id="KW-0648">Protein biosynthesis</keyword>
<sequence length="987" mass="112748">MPHMQRGCVTLLEIAKFVTLLQVLYELRMAKRTQPKWQPPEKSTGPVLKLFNSLTRQKEEFIPQNGKNILWYSCGPTVYDASHMGHARSYISFDILRRVLSDYFGYDVIYVMNITDIDDKIIKRARQNHLYEKYVSEGHSLKKNLDDAKSVLELFSDTVKKTTDPDKKNMLERLVLRMTGAIEALEVAVKSNDEAKTKEAQEALLREAKDPLSEWLDFEHGASVTDNSIFVKLPRFWEAQFHEDMDALNVLRPCVLTRVSEYIPEIIAYVEKIIANGLAYESNGSVYFDVNKFDAQEGHHYAKLVPEAYGDAKSLQDGEGDLCISEDRLNEKRSPNDFALWKRSKAGEPWWDSPWGHGRPGWHIECSVMASDICGSSLDIHTGGVDLKFPHHDNELAQAEFRHPVSEIELSAAFCYELQASGKSRPQRIPTSFDVPTSDGSLPKANQTIGLPLLRRTHAYFDNDHWVRYFLHSGHLTIAGCKMSKSLKNFVTIKEALTQYTARQLRLAFLLHSWKDTLDYSTNTMEMATQYERLLNEFFLTVKDMTRCSASKTQIDSYQKWGNSELELNKKFIATKNSVHSSLCDNIDTREALDAVRDLVGICNIYIRDKRASTQESNCILLRDIAAYITWLLRVFGAIPTEESIGFPITESRGTTNVSILLYLREEVVMPYLSILAEFRDNIRSQARQLKATDILKECDRLRDDILPNVGVRLEDREGTKSAVKLVDRETLLREKEAKKKAEAEKAAEKERKKAEQAAAQAQKDAQRKIKPTEMFLSETDKYSQFDDKGIPTHDAEGKELSKGQIKKLQKLQQNQEKKYNEYLQSVMVNGVGDSSVPGRSFNTTRCRHPGCNETETLGHVLGFCRKTELLRNNRHHKARTGIADVLKRRGWEVHEEIHCVSSLDSNRRADIVAIHRTQSKGIILYPTIRFERDALQAQHVDEEKKSIYESCIPYLSEKYSLPTSSGVFLVFRLVCVALFLSSHGIF</sequence>
<dbReference type="InterPro" id="IPR032678">
    <property type="entry name" value="tRNA-synt_1_cat_dom"/>
</dbReference>
<evidence type="ECO:0000313" key="16">
    <source>
        <dbReference type="Proteomes" id="UP001148838"/>
    </source>
</evidence>
<evidence type="ECO:0000256" key="4">
    <source>
        <dbReference type="ARBA" id="ARBA00022723"/>
    </source>
</evidence>
<protein>
    <recommendedName>
        <fullName evidence="11">Cysteine--tRNA ligase, cytoplasmic</fullName>
        <ecNumber evidence="2">6.1.1.16</ecNumber>
    </recommendedName>
    <alternativeName>
        <fullName evidence="10">Cysteinyl-tRNA synthetase</fullName>
    </alternativeName>
</protein>
<organism evidence="15 16">
    <name type="scientific">Periplaneta americana</name>
    <name type="common">American cockroach</name>
    <name type="synonym">Blatta americana</name>
    <dbReference type="NCBI Taxonomy" id="6978"/>
    <lineage>
        <taxon>Eukaryota</taxon>
        <taxon>Metazoa</taxon>
        <taxon>Ecdysozoa</taxon>
        <taxon>Arthropoda</taxon>
        <taxon>Hexapoda</taxon>
        <taxon>Insecta</taxon>
        <taxon>Pterygota</taxon>
        <taxon>Neoptera</taxon>
        <taxon>Polyneoptera</taxon>
        <taxon>Dictyoptera</taxon>
        <taxon>Blattodea</taxon>
        <taxon>Blattoidea</taxon>
        <taxon>Blattidae</taxon>
        <taxon>Blattinae</taxon>
        <taxon>Periplaneta</taxon>
    </lineage>
</organism>
<dbReference type="InterPro" id="IPR024909">
    <property type="entry name" value="Cys-tRNA/MSH_ligase"/>
</dbReference>
<evidence type="ECO:0000256" key="7">
    <source>
        <dbReference type="ARBA" id="ARBA00022840"/>
    </source>
</evidence>
<evidence type="ECO:0000313" key="15">
    <source>
        <dbReference type="EMBL" id="KAJ4452112.1"/>
    </source>
</evidence>
<dbReference type="EC" id="6.1.1.16" evidence="2"/>